<dbReference type="InterPro" id="IPR027417">
    <property type="entry name" value="P-loop_NTPase"/>
</dbReference>
<sequence>MKEKILFVPYAFFGGKVKFLLCERVHDGKITAFTGHVADNIDNEHFISAARREIKEEIGLEHFRNIINTNQHFIWNNNRTKIKEHIFAIEIEPKIPQFERREMKSAQLYTLSNALSSLSYASHKKIISRVNKMIIGKKYPKIFIVCGPSGSGKGSILSAIKGKDFYRASTATTRPKRPGEPDLYRLFLTQKQFDEFEKRGELIEKFRVHGKHWYASLYREIENPLFKGKNILIEIDINGAKEFLKKFSNAICIFITIPLKDIRLRLITRNPDENEKEIKRRIKTAKEEMLFSKRANYVIENRQGELSQAIAEFKKILKKETYGTQ</sequence>
<gene>
    <name evidence="6" type="ORF">COT77_02610</name>
</gene>
<evidence type="ECO:0000259" key="4">
    <source>
        <dbReference type="PROSITE" id="PS50052"/>
    </source>
</evidence>
<dbReference type="Pfam" id="PF00625">
    <property type="entry name" value="Guanylate_kin"/>
    <property type="match status" value="1"/>
</dbReference>
<name>A0A2M6WWY6_9BACT</name>
<dbReference type="PANTHER" id="PTHR23117:SF13">
    <property type="entry name" value="GUANYLATE KINASE"/>
    <property type="match status" value="1"/>
</dbReference>
<evidence type="ECO:0000259" key="5">
    <source>
        <dbReference type="PROSITE" id="PS51462"/>
    </source>
</evidence>
<evidence type="ECO:0000256" key="2">
    <source>
        <dbReference type="ARBA" id="ARBA00022679"/>
    </source>
</evidence>
<keyword evidence="2" id="KW-0808">Transferase</keyword>
<dbReference type="InterPro" id="IPR015797">
    <property type="entry name" value="NUDIX_hydrolase-like_dom_sf"/>
</dbReference>
<dbReference type="InterPro" id="IPR008145">
    <property type="entry name" value="GK/Ca_channel_bsu"/>
</dbReference>
<dbReference type="Gene3D" id="3.40.50.300">
    <property type="entry name" value="P-loop containing nucleotide triphosphate hydrolases"/>
    <property type="match status" value="1"/>
</dbReference>
<dbReference type="Gene3D" id="3.90.79.10">
    <property type="entry name" value="Nucleoside Triphosphate Pyrophosphohydrolase"/>
    <property type="match status" value="1"/>
</dbReference>
<dbReference type="GO" id="GO:0004385">
    <property type="term" value="F:GMP kinase activity"/>
    <property type="evidence" value="ECO:0007669"/>
    <property type="project" value="TreeGrafter"/>
</dbReference>
<dbReference type="SMART" id="SM00072">
    <property type="entry name" value="GuKc"/>
    <property type="match status" value="1"/>
</dbReference>
<dbReference type="InterPro" id="IPR008144">
    <property type="entry name" value="Guanylate_kin-like_dom"/>
</dbReference>
<feature type="domain" description="Nudix hydrolase" evidence="5">
    <location>
        <begin position="1"/>
        <end position="133"/>
    </location>
</feature>
<evidence type="ECO:0000313" key="6">
    <source>
        <dbReference type="EMBL" id="PIT97236.1"/>
    </source>
</evidence>
<evidence type="ECO:0000313" key="7">
    <source>
        <dbReference type="Proteomes" id="UP000228596"/>
    </source>
</evidence>
<dbReference type="PANTHER" id="PTHR23117">
    <property type="entry name" value="GUANYLATE KINASE-RELATED"/>
    <property type="match status" value="1"/>
</dbReference>
<dbReference type="Pfam" id="PF00293">
    <property type="entry name" value="NUDIX"/>
    <property type="match status" value="1"/>
</dbReference>
<dbReference type="PROSITE" id="PS51462">
    <property type="entry name" value="NUDIX"/>
    <property type="match status" value="1"/>
</dbReference>
<comment type="similarity">
    <text evidence="1">Belongs to the guanylate kinase family.</text>
</comment>
<dbReference type="Proteomes" id="UP000228596">
    <property type="component" value="Unassembled WGS sequence"/>
</dbReference>
<evidence type="ECO:0008006" key="8">
    <source>
        <dbReference type="Google" id="ProtNLM"/>
    </source>
</evidence>
<dbReference type="Gene3D" id="3.30.63.10">
    <property type="entry name" value="Guanylate Kinase phosphate binding domain"/>
    <property type="match status" value="1"/>
</dbReference>
<keyword evidence="3" id="KW-0418">Kinase</keyword>
<dbReference type="GO" id="GO:0005829">
    <property type="term" value="C:cytosol"/>
    <property type="evidence" value="ECO:0007669"/>
    <property type="project" value="TreeGrafter"/>
</dbReference>
<dbReference type="SUPFAM" id="SSF52540">
    <property type="entry name" value="P-loop containing nucleoside triphosphate hydrolases"/>
    <property type="match status" value="1"/>
</dbReference>
<evidence type="ECO:0000256" key="3">
    <source>
        <dbReference type="ARBA" id="ARBA00022777"/>
    </source>
</evidence>
<dbReference type="AlphaFoldDB" id="A0A2M6WWY6"/>
<dbReference type="SUPFAM" id="SSF55811">
    <property type="entry name" value="Nudix"/>
    <property type="match status" value="1"/>
</dbReference>
<dbReference type="PROSITE" id="PS50052">
    <property type="entry name" value="GUANYLATE_KINASE_2"/>
    <property type="match status" value="1"/>
</dbReference>
<proteinExistence type="inferred from homology"/>
<comment type="caution">
    <text evidence="6">The sequence shown here is derived from an EMBL/GenBank/DDBJ whole genome shotgun (WGS) entry which is preliminary data.</text>
</comment>
<protein>
    <recommendedName>
        <fullName evidence="8">Guanylate kinase</fullName>
    </recommendedName>
</protein>
<feature type="domain" description="Guanylate kinase-like" evidence="4">
    <location>
        <begin position="140"/>
        <end position="318"/>
    </location>
</feature>
<accession>A0A2M6WWY6</accession>
<evidence type="ECO:0000256" key="1">
    <source>
        <dbReference type="ARBA" id="ARBA00005790"/>
    </source>
</evidence>
<dbReference type="InterPro" id="IPR000086">
    <property type="entry name" value="NUDIX_hydrolase_dom"/>
</dbReference>
<dbReference type="EMBL" id="PEZV01000027">
    <property type="protein sequence ID" value="PIT97236.1"/>
    <property type="molecule type" value="Genomic_DNA"/>
</dbReference>
<organism evidence="6 7">
    <name type="scientific">Candidatus Berkelbacteria bacterium CG10_big_fil_rev_8_21_14_0_10_41_12</name>
    <dbReference type="NCBI Taxonomy" id="1974513"/>
    <lineage>
        <taxon>Bacteria</taxon>
        <taxon>Candidatus Berkelbacteria</taxon>
    </lineage>
</organism>
<reference evidence="7" key="1">
    <citation type="submission" date="2017-09" db="EMBL/GenBank/DDBJ databases">
        <title>Depth-based differentiation of microbial function through sediment-hosted aquifers and enrichment of novel symbionts in the deep terrestrial subsurface.</title>
        <authorList>
            <person name="Probst A.J."/>
            <person name="Ladd B."/>
            <person name="Jarett J.K."/>
            <person name="Geller-Mcgrath D.E."/>
            <person name="Sieber C.M.K."/>
            <person name="Emerson J.B."/>
            <person name="Anantharaman K."/>
            <person name="Thomas B.C."/>
            <person name="Malmstrom R."/>
            <person name="Stieglmeier M."/>
            <person name="Klingl A."/>
            <person name="Woyke T."/>
            <person name="Ryan C.M."/>
            <person name="Banfield J.F."/>
        </authorList>
    </citation>
    <scope>NUCLEOTIDE SEQUENCE [LARGE SCALE GENOMIC DNA]</scope>
</reference>